<dbReference type="PANTHER" id="PTHR33112:SF16">
    <property type="entry name" value="HETEROKARYON INCOMPATIBILITY DOMAIN-CONTAINING PROTEIN"/>
    <property type="match status" value="1"/>
</dbReference>
<gene>
    <name evidence="2" type="ORF">OCU04_011393</name>
</gene>
<protein>
    <recommendedName>
        <fullName evidence="1">Heterokaryon incompatibility domain-containing protein</fullName>
    </recommendedName>
</protein>
<reference evidence="2" key="1">
    <citation type="submission" date="2022-11" db="EMBL/GenBank/DDBJ databases">
        <title>Genome Resource of Sclerotinia nivalis Strain SnTB1, a Plant Pathogen Isolated from American Ginseng.</title>
        <authorList>
            <person name="Fan S."/>
        </authorList>
    </citation>
    <scope>NUCLEOTIDE SEQUENCE</scope>
    <source>
        <strain evidence="2">SnTB1</strain>
    </source>
</reference>
<proteinExistence type="predicted"/>
<name>A0A9X0ACN9_9HELO</name>
<dbReference type="Proteomes" id="UP001152300">
    <property type="component" value="Unassembled WGS sequence"/>
</dbReference>
<evidence type="ECO:0000313" key="2">
    <source>
        <dbReference type="EMBL" id="KAJ8059753.1"/>
    </source>
</evidence>
<dbReference type="InterPro" id="IPR010730">
    <property type="entry name" value="HET"/>
</dbReference>
<dbReference type="Pfam" id="PF06985">
    <property type="entry name" value="HET"/>
    <property type="match status" value="1"/>
</dbReference>
<keyword evidence="3" id="KW-1185">Reference proteome</keyword>
<accession>A0A9X0ACN9</accession>
<dbReference type="AlphaFoldDB" id="A0A9X0ACN9"/>
<dbReference type="OrthoDB" id="5428863at2759"/>
<sequence>MELARRLGIRYLWVDTLCIVQDDQQERSRQISLMGNIYNNSTLTIAAAAGKNPHAGLYGISPRAGRPIEKYRIKDPDESMFLTLSLCLPSLCQEVRKSKWYTRGWTYQEQCLSQRCIYFTTDEIFFQCPEVQWREGYDYGEQLVPFQDLRIRTGPPWWSKRLRKDPDPTPYHYLWDVTMRQQAESYQRAVREYTRRSLTSPHDVLHAFEGIFNRFNRQENASDLDIRRTQGIPVHLLLQAILWFPSNSCQRRLCNDKQITGVVEQFSTWSWASWDGPIEFIFAESLWLSRSISHAPRRNVPLHICIPWWQFGDSMRKVWTNSSWKAVGENHHKSPGHFPDDFLHSQQYLSDHIGVDIVQLVNHSITLHQSMPRCGQLRFVAPYFGSGKFVLSGAVDKSIRVVTLCGVYCGEFQFDGQTIKPVDELVLVLCTNTLNKIPKKVGVFLGLATHNGLSVRAGIGFVYFAQDAKVTKPPIEYKLFTIQ</sequence>
<evidence type="ECO:0000259" key="1">
    <source>
        <dbReference type="Pfam" id="PF06985"/>
    </source>
</evidence>
<comment type="caution">
    <text evidence="2">The sequence shown here is derived from an EMBL/GenBank/DDBJ whole genome shotgun (WGS) entry which is preliminary data.</text>
</comment>
<evidence type="ECO:0000313" key="3">
    <source>
        <dbReference type="Proteomes" id="UP001152300"/>
    </source>
</evidence>
<organism evidence="2 3">
    <name type="scientific">Sclerotinia nivalis</name>
    <dbReference type="NCBI Taxonomy" id="352851"/>
    <lineage>
        <taxon>Eukaryota</taxon>
        <taxon>Fungi</taxon>
        <taxon>Dikarya</taxon>
        <taxon>Ascomycota</taxon>
        <taxon>Pezizomycotina</taxon>
        <taxon>Leotiomycetes</taxon>
        <taxon>Helotiales</taxon>
        <taxon>Sclerotiniaceae</taxon>
        <taxon>Sclerotinia</taxon>
    </lineage>
</organism>
<dbReference type="PANTHER" id="PTHR33112">
    <property type="entry name" value="DOMAIN PROTEIN, PUTATIVE-RELATED"/>
    <property type="match status" value="1"/>
</dbReference>
<feature type="domain" description="Heterokaryon incompatibility" evidence="1">
    <location>
        <begin position="1"/>
        <end position="109"/>
    </location>
</feature>
<dbReference type="EMBL" id="JAPEIS010000014">
    <property type="protein sequence ID" value="KAJ8059753.1"/>
    <property type="molecule type" value="Genomic_DNA"/>
</dbReference>